<proteinExistence type="inferred from homology"/>
<dbReference type="Pfam" id="PF15630">
    <property type="entry name" value="CENP-S"/>
    <property type="match status" value="1"/>
</dbReference>
<dbReference type="GO" id="GO:0071821">
    <property type="term" value="C:FANCM-MHF complex"/>
    <property type="evidence" value="ECO:0007669"/>
    <property type="project" value="InterPro"/>
</dbReference>
<keyword evidence="2" id="KW-0227">DNA damage</keyword>
<sequence length="125" mass="13710">MTSSAGANAEAERDERLKSALWYSIGQFVDEQCLQQNLNATPQFIGALTELVWTQIANTSRDLETFAKHAGREVVQTEDVMLLTRRNEGLESVMKTFVDELRAREGRPAVGGAKGKGKAGAKGRK</sequence>
<dbReference type="GO" id="GO:0003677">
    <property type="term" value="F:DNA binding"/>
    <property type="evidence" value="ECO:0007669"/>
    <property type="project" value="UniProtKB-KW"/>
</dbReference>
<keyword evidence="3" id="KW-0238">DNA-binding</keyword>
<evidence type="ECO:0008006" key="7">
    <source>
        <dbReference type="Google" id="ProtNLM"/>
    </source>
</evidence>
<dbReference type="PANTHER" id="PTHR22980">
    <property type="entry name" value="CORTISTATIN"/>
    <property type="match status" value="1"/>
</dbReference>
<dbReference type="GO" id="GO:0031297">
    <property type="term" value="P:replication fork processing"/>
    <property type="evidence" value="ECO:0007669"/>
    <property type="project" value="TreeGrafter"/>
</dbReference>
<evidence type="ECO:0000256" key="4">
    <source>
        <dbReference type="ARBA" id="ARBA00023204"/>
    </source>
</evidence>
<dbReference type="InterPro" id="IPR009072">
    <property type="entry name" value="Histone-fold"/>
</dbReference>
<dbReference type="EMBL" id="MU004186">
    <property type="protein sequence ID" value="KAF2497629.1"/>
    <property type="molecule type" value="Genomic_DNA"/>
</dbReference>
<reference evidence="5" key="1">
    <citation type="journal article" date="2020" name="Stud. Mycol.">
        <title>101 Dothideomycetes genomes: a test case for predicting lifestyles and emergence of pathogens.</title>
        <authorList>
            <person name="Haridas S."/>
            <person name="Albert R."/>
            <person name="Binder M."/>
            <person name="Bloem J."/>
            <person name="Labutti K."/>
            <person name="Salamov A."/>
            <person name="Andreopoulos B."/>
            <person name="Baker S."/>
            <person name="Barry K."/>
            <person name="Bills G."/>
            <person name="Bluhm B."/>
            <person name="Cannon C."/>
            <person name="Castanera R."/>
            <person name="Culley D."/>
            <person name="Daum C."/>
            <person name="Ezra D."/>
            <person name="Gonzalez J."/>
            <person name="Henrissat B."/>
            <person name="Kuo A."/>
            <person name="Liang C."/>
            <person name="Lipzen A."/>
            <person name="Lutzoni F."/>
            <person name="Magnuson J."/>
            <person name="Mondo S."/>
            <person name="Nolan M."/>
            <person name="Ohm R."/>
            <person name="Pangilinan J."/>
            <person name="Park H.-J."/>
            <person name="Ramirez L."/>
            <person name="Alfaro M."/>
            <person name="Sun H."/>
            <person name="Tritt A."/>
            <person name="Yoshinaga Y."/>
            <person name="Zwiers L.-H."/>
            <person name="Turgeon B."/>
            <person name="Goodwin S."/>
            <person name="Spatafora J."/>
            <person name="Crous P."/>
            <person name="Grigoriev I."/>
        </authorList>
    </citation>
    <scope>NUCLEOTIDE SEQUENCE</scope>
    <source>
        <strain evidence="5">CBS 269.34</strain>
    </source>
</reference>
<gene>
    <name evidence="5" type="ORF">BU16DRAFT_571397</name>
</gene>
<dbReference type="SUPFAM" id="SSF47113">
    <property type="entry name" value="Histone-fold"/>
    <property type="match status" value="1"/>
</dbReference>
<dbReference type="InterPro" id="IPR029003">
    <property type="entry name" value="CENP-S/Mhf1"/>
</dbReference>
<keyword evidence="6" id="KW-1185">Reference proteome</keyword>
<name>A0A6A6QZE9_9PEZI</name>
<dbReference type="GO" id="GO:0000712">
    <property type="term" value="P:resolution of meiotic recombination intermediates"/>
    <property type="evidence" value="ECO:0007669"/>
    <property type="project" value="TreeGrafter"/>
</dbReference>
<dbReference type="PANTHER" id="PTHR22980:SF0">
    <property type="entry name" value="CENTROMERE PROTEIN S"/>
    <property type="match status" value="1"/>
</dbReference>
<dbReference type="CDD" id="cd22919">
    <property type="entry name" value="HFD_CENP-S"/>
    <property type="match status" value="1"/>
</dbReference>
<dbReference type="AlphaFoldDB" id="A0A6A6QZE9"/>
<accession>A0A6A6QZE9</accession>
<protein>
    <recommendedName>
        <fullName evidence="7">Apoptosis-inducing TAF9-like domain 1 family protein</fullName>
    </recommendedName>
</protein>
<dbReference type="Proteomes" id="UP000799750">
    <property type="component" value="Unassembled WGS sequence"/>
</dbReference>
<evidence type="ECO:0000256" key="2">
    <source>
        <dbReference type="ARBA" id="ARBA00022763"/>
    </source>
</evidence>
<evidence type="ECO:0000256" key="3">
    <source>
        <dbReference type="ARBA" id="ARBA00023125"/>
    </source>
</evidence>
<organism evidence="5 6">
    <name type="scientific">Lophium mytilinum</name>
    <dbReference type="NCBI Taxonomy" id="390894"/>
    <lineage>
        <taxon>Eukaryota</taxon>
        <taxon>Fungi</taxon>
        <taxon>Dikarya</taxon>
        <taxon>Ascomycota</taxon>
        <taxon>Pezizomycotina</taxon>
        <taxon>Dothideomycetes</taxon>
        <taxon>Pleosporomycetidae</taxon>
        <taxon>Mytilinidiales</taxon>
        <taxon>Mytilinidiaceae</taxon>
        <taxon>Lophium</taxon>
    </lineage>
</organism>
<evidence type="ECO:0000313" key="5">
    <source>
        <dbReference type="EMBL" id="KAF2497629.1"/>
    </source>
</evidence>
<evidence type="ECO:0000313" key="6">
    <source>
        <dbReference type="Proteomes" id="UP000799750"/>
    </source>
</evidence>
<evidence type="ECO:0000256" key="1">
    <source>
        <dbReference type="ARBA" id="ARBA00006612"/>
    </source>
</evidence>
<comment type="similarity">
    <text evidence="1">Belongs to the TAF9 family. CENP-S/MHF1 subfamily.</text>
</comment>
<dbReference type="Gene3D" id="1.10.20.10">
    <property type="entry name" value="Histone, subunit A"/>
    <property type="match status" value="1"/>
</dbReference>
<dbReference type="GO" id="GO:0006281">
    <property type="term" value="P:DNA repair"/>
    <property type="evidence" value="ECO:0007669"/>
    <property type="project" value="UniProtKB-KW"/>
</dbReference>
<keyword evidence="4" id="KW-0234">DNA repair</keyword>
<dbReference type="GO" id="GO:0003682">
    <property type="term" value="F:chromatin binding"/>
    <property type="evidence" value="ECO:0007669"/>
    <property type="project" value="TreeGrafter"/>
</dbReference>
<dbReference type="GO" id="GO:0046982">
    <property type="term" value="F:protein heterodimerization activity"/>
    <property type="evidence" value="ECO:0007669"/>
    <property type="project" value="InterPro"/>
</dbReference>
<dbReference type="OrthoDB" id="1872155at2759"/>